<evidence type="ECO:0000256" key="1">
    <source>
        <dbReference type="ARBA" id="ARBA00022630"/>
    </source>
</evidence>
<reference evidence="6" key="1">
    <citation type="submission" date="2023-01" db="EMBL/GenBank/DDBJ databases">
        <title>The diversity of Class Acidimicrobiia in South China Sea sediment environments and the proposal of Iamia marina sp. nov., a novel species of the genus Iamia.</title>
        <authorList>
            <person name="He Y."/>
            <person name="Tian X."/>
        </authorList>
    </citation>
    <scope>NUCLEOTIDE SEQUENCE</scope>
    <source>
        <strain evidence="6">DSM 19957</strain>
    </source>
</reference>
<keyword evidence="1" id="KW-0285">Flavoprotein</keyword>
<dbReference type="PANTHER" id="PTHR42847">
    <property type="entry name" value="ALKANESULFONATE MONOOXYGENASE"/>
    <property type="match status" value="1"/>
</dbReference>
<dbReference type="Pfam" id="PF00296">
    <property type="entry name" value="Bac_luciferase"/>
    <property type="match status" value="1"/>
</dbReference>
<organism evidence="6 7">
    <name type="scientific">Iamia majanohamensis</name>
    <dbReference type="NCBI Taxonomy" id="467976"/>
    <lineage>
        <taxon>Bacteria</taxon>
        <taxon>Bacillati</taxon>
        <taxon>Actinomycetota</taxon>
        <taxon>Acidimicrobiia</taxon>
        <taxon>Acidimicrobiales</taxon>
        <taxon>Iamiaceae</taxon>
        <taxon>Iamia</taxon>
    </lineage>
</organism>
<sequence>MRPTLSVSLPSFGTWADGDWSRLVALGREADEAGVDRIVVPDHVAIGPGAVDYPWGRFPRPLDAPWLEPLTVLTALAGATERVRLSTGILVVPLRPAIVLAKTVATLDVLSRGRVDLGVGTGWLRDELEGAGLDHDRRGQLLTDGIAACRALWAGPHASVDLPTVSFPDLTCSPTPAQDRLPVLFSGTLHRRNVRRIVELGDGWIPIMGATLEDVRTGVDVLRAAMEGAGRDPDVLQVRVPLPVVRADDGSVDLEATMAAVPTLLAVGATEVRADVRWAAPDLEGTAEGLARLVSLFRSHLP</sequence>
<dbReference type="InterPro" id="IPR036661">
    <property type="entry name" value="Luciferase-like_sf"/>
</dbReference>
<dbReference type="RefSeq" id="WP_272737979.1">
    <property type="nucleotide sequence ID" value="NZ_CP116942.1"/>
</dbReference>
<dbReference type="GO" id="GO:0008726">
    <property type="term" value="F:alkanesulfonate monooxygenase activity"/>
    <property type="evidence" value="ECO:0007669"/>
    <property type="project" value="TreeGrafter"/>
</dbReference>
<keyword evidence="2" id="KW-0288">FMN</keyword>
<evidence type="ECO:0000256" key="3">
    <source>
        <dbReference type="ARBA" id="ARBA00023002"/>
    </source>
</evidence>
<evidence type="ECO:0000259" key="5">
    <source>
        <dbReference type="Pfam" id="PF00296"/>
    </source>
</evidence>
<name>A0AAE9YH97_9ACTN</name>
<dbReference type="PANTHER" id="PTHR42847:SF4">
    <property type="entry name" value="ALKANESULFONATE MONOOXYGENASE-RELATED"/>
    <property type="match status" value="1"/>
</dbReference>
<dbReference type="KEGG" id="ima:PO878_06940"/>
<dbReference type="GO" id="GO:0046306">
    <property type="term" value="P:alkanesulfonate catabolic process"/>
    <property type="evidence" value="ECO:0007669"/>
    <property type="project" value="TreeGrafter"/>
</dbReference>
<evidence type="ECO:0000256" key="4">
    <source>
        <dbReference type="ARBA" id="ARBA00023033"/>
    </source>
</evidence>
<dbReference type="NCBIfam" id="TIGR03619">
    <property type="entry name" value="F420_Rv2161c"/>
    <property type="match status" value="1"/>
</dbReference>
<protein>
    <submittedName>
        <fullName evidence="6">TIGR03619 family F420-dependent LLM class oxidoreductase</fullName>
        <ecNumber evidence="6">1.-.-.-</ecNumber>
    </submittedName>
</protein>
<dbReference type="InterPro" id="IPR050172">
    <property type="entry name" value="SsuD_RutA_monooxygenase"/>
</dbReference>
<evidence type="ECO:0000313" key="7">
    <source>
        <dbReference type="Proteomes" id="UP001216390"/>
    </source>
</evidence>
<keyword evidence="3 6" id="KW-0560">Oxidoreductase</keyword>
<accession>A0AAE9YH97</accession>
<keyword evidence="4" id="KW-0503">Monooxygenase</keyword>
<evidence type="ECO:0000256" key="2">
    <source>
        <dbReference type="ARBA" id="ARBA00022643"/>
    </source>
</evidence>
<dbReference type="Gene3D" id="3.20.20.30">
    <property type="entry name" value="Luciferase-like domain"/>
    <property type="match status" value="1"/>
</dbReference>
<feature type="domain" description="Luciferase-like" evidence="5">
    <location>
        <begin position="18"/>
        <end position="256"/>
    </location>
</feature>
<dbReference type="Proteomes" id="UP001216390">
    <property type="component" value="Chromosome"/>
</dbReference>
<dbReference type="EC" id="1.-.-.-" evidence="6"/>
<evidence type="ECO:0000313" key="6">
    <source>
        <dbReference type="EMBL" id="WCO68462.1"/>
    </source>
</evidence>
<dbReference type="EMBL" id="CP116942">
    <property type="protein sequence ID" value="WCO68462.1"/>
    <property type="molecule type" value="Genomic_DNA"/>
</dbReference>
<dbReference type="InterPro" id="IPR019921">
    <property type="entry name" value="Lucif-like_OxRdtase_Rv2161c"/>
</dbReference>
<proteinExistence type="predicted"/>
<gene>
    <name evidence="6" type="ORF">PO878_06940</name>
</gene>
<dbReference type="SUPFAM" id="SSF51679">
    <property type="entry name" value="Bacterial luciferase-like"/>
    <property type="match status" value="1"/>
</dbReference>
<dbReference type="AlphaFoldDB" id="A0AAE9YH97"/>
<keyword evidence="7" id="KW-1185">Reference proteome</keyword>
<dbReference type="InterPro" id="IPR011251">
    <property type="entry name" value="Luciferase-like_dom"/>
</dbReference>